<organism evidence="3 4">
    <name type="scientific">Clostridium drakei</name>
    <dbReference type="NCBI Taxonomy" id="332101"/>
    <lineage>
        <taxon>Bacteria</taxon>
        <taxon>Bacillati</taxon>
        <taxon>Bacillota</taxon>
        <taxon>Clostridia</taxon>
        <taxon>Eubacteriales</taxon>
        <taxon>Clostridiaceae</taxon>
        <taxon>Clostridium</taxon>
    </lineage>
</organism>
<dbReference type="Pfam" id="PF00589">
    <property type="entry name" value="Phage_integrase"/>
    <property type="match status" value="1"/>
</dbReference>
<evidence type="ECO:0000256" key="1">
    <source>
        <dbReference type="ARBA" id="ARBA00023172"/>
    </source>
</evidence>
<proteinExistence type="predicted"/>
<dbReference type="InterPro" id="IPR050090">
    <property type="entry name" value="Tyrosine_recombinase_XerCD"/>
</dbReference>
<keyword evidence="4" id="KW-1185">Reference proteome</keyword>
<dbReference type="InterPro" id="IPR013762">
    <property type="entry name" value="Integrase-like_cat_sf"/>
</dbReference>
<dbReference type="EMBL" id="CP020953">
    <property type="protein sequence ID" value="AWI06562.1"/>
    <property type="molecule type" value="Genomic_DNA"/>
</dbReference>
<dbReference type="KEGG" id="cdrk:B9W14_19365"/>
<dbReference type="RefSeq" id="WP_032075416.1">
    <property type="nucleotide sequence ID" value="NZ_CP020953.1"/>
</dbReference>
<feature type="domain" description="Tyr recombinase" evidence="2">
    <location>
        <begin position="1"/>
        <end position="182"/>
    </location>
</feature>
<evidence type="ECO:0000313" key="3">
    <source>
        <dbReference type="EMBL" id="AWI06562.1"/>
    </source>
</evidence>
<dbReference type="Proteomes" id="UP000244910">
    <property type="component" value="Chromosome"/>
</dbReference>
<gene>
    <name evidence="3" type="ORF">B9W14_19365</name>
</gene>
<dbReference type="GO" id="GO:0003677">
    <property type="term" value="F:DNA binding"/>
    <property type="evidence" value="ECO:0007669"/>
    <property type="project" value="InterPro"/>
</dbReference>
<evidence type="ECO:0000259" key="2">
    <source>
        <dbReference type="PROSITE" id="PS51898"/>
    </source>
</evidence>
<dbReference type="InterPro" id="IPR011010">
    <property type="entry name" value="DNA_brk_join_enz"/>
</dbReference>
<protein>
    <submittedName>
        <fullName evidence="3">Site-specific integrase</fullName>
    </submittedName>
</protein>
<dbReference type="AlphaFoldDB" id="A0A2U8DX01"/>
<evidence type="ECO:0000313" key="4">
    <source>
        <dbReference type="Proteomes" id="UP000244910"/>
    </source>
</evidence>
<accession>A0A2U8DX01</accession>
<dbReference type="Gene3D" id="1.10.443.10">
    <property type="entry name" value="Intergrase catalytic core"/>
    <property type="match status" value="1"/>
</dbReference>
<dbReference type="OrthoDB" id="9788852at2"/>
<dbReference type="PANTHER" id="PTHR30349">
    <property type="entry name" value="PHAGE INTEGRASE-RELATED"/>
    <property type="match status" value="1"/>
</dbReference>
<dbReference type="GO" id="GO:0006310">
    <property type="term" value="P:DNA recombination"/>
    <property type="evidence" value="ECO:0007669"/>
    <property type="project" value="UniProtKB-KW"/>
</dbReference>
<name>A0A2U8DX01_9CLOT</name>
<reference evidence="4" key="1">
    <citation type="submission" date="2017-04" db="EMBL/GenBank/DDBJ databases">
        <authorList>
            <person name="Song Y."/>
            <person name="Cho B.-K."/>
        </authorList>
    </citation>
    <scope>NUCLEOTIDE SEQUENCE [LARGE SCALE GENOMIC DNA]</scope>
    <source>
        <strain evidence="4">SL1</strain>
    </source>
</reference>
<dbReference type="SUPFAM" id="SSF56349">
    <property type="entry name" value="DNA breaking-rejoining enzymes"/>
    <property type="match status" value="1"/>
</dbReference>
<dbReference type="PROSITE" id="PS51898">
    <property type="entry name" value="TYR_RECOMBINASE"/>
    <property type="match status" value="1"/>
</dbReference>
<sequence length="190" mass="22566">MNSVEPIRYMQLVYDIEDYLKEKSERNYVLFLIGVNTGLRISDILKLRTRDIRDPKGNIRKHISLQEQKTGKDKKIKISDDIRPILREYLKDKKEYEYIVKSSKGTNKPITRQQAYRILSEIGKMFDIENMGCHTLRKTLGYHYYNKTKDIAALMELYNHSSPVITLRYIGINQDKKDLMIDKLSFVRKR</sequence>
<dbReference type="GO" id="GO:0015074">
    <property type="term" value="P:DNA integration"/>
    <property type="evidence" value="ECO:0007669"/>
    <property type="project" value="InterPro"/>
</dbReference>
<keyword evidence="1" id="KW-0233">DNA recombination</keyword>
<dbReference type="PANTHER" id="PTHR30349:SF82">
    <property type="entry name" value="INTEGRASE_RECOMBINASE YOEC-RELATED"/>
    <property type="match status" value="1"/>
</dbReference>
<dbReference type="InterPro" id="IPR002104">
    <property type="entry name" value="Integrase_catalytic"/>
</dbReference>